<feature type="transmembrane region" description="Helical" evidence="1">
    <location>
        <begin position="6"/>
        <end position="24"/>
    </location>
</feature>
<proteinExistence type="predicted"/>
<organism evidence="2 3">
    <name type="scientific">Kibdelosporangium lantanae</name>
    <dbReference type="NCBI Taxonomy" id="1497396"/>
    <lineage>
        <taxon>Bacteria</taxon>
        <taxon>Bacillati</taxon>
        <taxon>Actinomycetota</taxon>
        <taxon>Actinomycetes</taxon>
        <taxon>Pseudonocardiales</taxon>
        <taxon>Pseudonocardiaceae</taxon>
        <taxon>Kibdelosporangium</taxon>
    </lineage>
</organism>
<dbReference type="Proteomes" id="UP001597045">
    <property type="component" value="Unassembled WGS sequence"/>
</dbReference>
<feature type="non-terminal residue" evidence="2">
    <location>
        <position position="86"/>
    </location>
</feature>
<keyword evidence="3" id="KW-1185">Reference proteome</keyword>
<feature type="transmembrane region" description="Helical" evidence="1">
    <location>
        <begin position="36"/>
        <end position="55"/>
    </location>
</feature>
<comment type="caution">
    <text evidence="2">The sequence shown here is derived from an EMBL/GenBank/DDBJ whole genome shotgun (WGS) entry which is preliminary data.</text>
</comment>
<sequence length="86" mass="9344">MTTKDYLPWVVVGGYVVGGLLVYAANRLPRPVAKKVLKAVGVALMVVDTFFWLWWGAGPSGTVIILMVFVVVPFVLVVVTRVLGAR</sequence>
<evidence type="ECO:0000313" key="2">
    <source>
        <dbReference type="EMBL" id="MFD1048325.1"/>
    </source>
</evidence>
<protein>
    <submittedName>
        <fullName evidence="2">Uncharacterized protein</fullName>
    </submittedName>
</protein>
<gene>
    <name evidence="2" type="ORF">ACFQ1S_23695</name>
</gene>
<keyword evidence="1" id="KW-0472">Membrane</keyword>
<evidence type="ECO:0000256" key="1">
    <source>
        <dbReference type="SAM" id="Phobius"/>
    </source>
</evidence>
<feature type="transmembrane region" description="Helical" evidence="1">
    <location>
        <begin position="61"/>
        <end position="83"/>
    </location>
</feature>
<keyword evidence="1" id="KW-0812">Transmembrane</keyword>
<reference evidence="3" key="1">
    <citation type="journal article" date="2019" name="Int. J. Syst. Evol. Microbiol.">
        <title>The Global Catalogue of Microorganisms (GCM) 10K type strain sequencing project: providing services to taxonomists for standard genome sequencing and annotation.</title>
        <authorList>
            <consortium name="The Broad Institute Genomics Platform"/>
            <consortium name="The Broad Institute Genome Sequencing Center for Infectious Disease"/>
            <person name="Wu L."/>
            <person name="Ma J."/>
        </authorList>
    </citation>
    <scope>NUCLEOTIDE SEQUENCE [LARGE SCALE GENOMIC DNA]</scope>
    <source>
        <strain evidence="3">JCM 31486</strain>
    </source>
</reference>
<accession>A0ABW3MGZ7</accession>
<dbReference type="EMBL" id="JBHTIS010001526">
    <property type="protein sequence ID" value="MFD1048325.1"/>
    <property type="molecule type" value="Genomic_DNA"/>
</dbReference>
<name>A0ABW3MGZ7_9PSEU</name>
<keyword evidence="1" id="KW-1133">Transmembrane helix</keyword>
<evidence type="ECO:0000313" key="3">
    <source>
        <dbReference type="Proteomes" id="UP001597045"/>
    </source>
</evidence>